<dbReference type="EMBL" id="CP046401">
    <property type="protein sequence ID" value="QGY47307.1"/>
    <property type="molecule type" value="Genomic_DNA"/>
</dbReference>
<organism evidence="2 3">
    <name type="scientific">Maribellus comscasis</name>
    <dbReference type="NCBI Taxonomy" id="2681766"/>
    <lineage>
        <taxon>Bacteria</taxon>
        <taxon>Pseudomonadati</taxon>
        <taxon>Bacteroidota</taxon>
        <taxon>Bacteroidia</taxon>
        <taxon>Marinilabiliales</taxon>
        <taxon>Prolixibacteraceae</taxon>
        <taxon>Maribellus</taxon>
    </lineage>
</organism>
<reference evidence="2 3" key="1">
    <citation type="submission" date="2019-11" db="EMBL/GenBank/DDBJ databases">
        <authorList>
            <person name="Zheng R.K."/>
            <person name="Sun C.M."/>
        </authorList>
    </citation>
    <scope>NUCLEOTIDE SEQUENCE [LARGE SCALE GENOMIC DNA]</scope>
    <source>
        <strain evidence="2 3">WC007</strain>
    </source>
</reference>
<keyword evidence="3" id="KW-1185">Reference proteome</keyword>
<name>A0A6I6K3Y9_9BACT</name>
<feature type="domain" description="PKD" evidence="1">
    <location>
        <begin position="55"/>
        <end position="111"/>
    </location>
</feature>
<dbReference type="Pfam" id="PF18911">
    <property type="entry name" value="PKD_4"/>
    <property type="match status" value="1"/>
</dbReference>
<dbReference type="InterPro" id="IPR000601">
    <property type="entry name" value="PKD_dom"/>
</dbReference>
<dbReference type="RefSeq" id="WP_158871049.1">
    <property type="nucleotide sequence ID" value="NZ_CP046401.1"/>
</dbReference>
<proteinExistence type="predicted"/>
<dbReference type="InterPro" id="IPR013783">
    <property type="entry name" value="Ig-like_fold"/>
</dbReference>
<gene>
    <name evidence="2" type="ORF">GM418_27665</name>
</gene>
<evidence type="ECO:0000313" key="2">
    <source>
        <dbReference type="EMBL" id="QGY47307.1"/>
    </source>
</evidence>
<dbReference type="AlphaFoldDB" id="A0A6I6K3Y9"/>
<dbReference type="CDD" id="cd00146">
    <property type="entry name" value="PKD"/>
    <property type="match status" value="1"/>
</dbReference>
<dbReference type="InterPro" id="IPR035986">
    <property type="entry name" value="PKD_dom_sf"/>
</dbReference>
<evidence type="ECO:0000259" key="1">
    <source>
        <dbReference type="PROSITE" id="PS50093"/>
    </source>
</evidence>
<sequence length="337" mass="36921">MKKLIRYLFFCCTIGTFIVLQSCEEEAELQVFPLSADIFHSVSDKQVAFTALMHSAVTWSWDFGDGQTSNEENPVHIYDEGGYYVATLTATDSEGNTATADVNLAIALTPYALLTGDHTKPDYDGKTWKLSAAHSANDKLVNSDASLTLLDESIEYLPTGAFDLYLGLKEAYNDEFTFYNDGSYKHDTKDGSSFGGIVYAMVMQQFGLSSITKTGGEAVFGADAFALSTYAPEENATFTFAENEDFSIPTIPGFATGVNSLNIPIVTYSDVMTIDFPNSTEFVGIKDFHQKVIVEEITDNSMRLVMFLTLSPDAIVNQDPLIALSTTAMILSFEVVE</sequence>
<dbReference type="PROSITE" id="PS51257">
    <property type="entry name" value="PROKAR_LIPOPROTEIN"/>
    <property type="match status" value="1"/>
</dbReference>
<dbReference type="PROSITE" id="PS50093">
    <property type="entry name" value="PKD"/>
    <property type="match status" value="1"/>
</dbReference>
<dbReference type="Proteomes" id="UP000428260">
    <property type="component" value="Chromosome"/>
</dbReference>
<dbReference type="KEGG" id="mcos:GM418_27665"/>
<dbReference type="Gene3D" id="2.60.40.10">
    <property type="entry name" value="Immunoglobulins"/>
    <property type="match status" value="1"/>
</dbReference>
<dbReference type="SMART" id="SM00089">
    <property type="entry name" value="PKD"/>
    <property type="match status" value="1"/>
</dbReference>
<dbReference type="InterPro" id="IPR022409">
    <property type="entry name" value="PKD/Chitinase_dom"/>
</dbReference>
<accession>A0A6I6K3Y9</accession>
<protein>
    <submittedName>
        <fullName evidence="2">PKD domain-containing protein</fullName>
    </submittedName>
</protein>
<evidence type="ECO:0000313" key="3">
    <source>
        <dbReference type="Proteomes" id="UP000428260"/>
    </source>
</evidence>
<dbReference type="SUPFAM" id="SSF49299">
    <property type="entry name" value="PKD domain"/>
    <property type="match status" value="1"/>
</dbReference>